<name>A0A4R5UQZ5_9BACT</name>
<dbReference type="EMBL" id="SMUW01000037">
    <property type="protein sequence ID" value="TDK41499.1"/>
    <property type="molecule type" value="Genomic_DNA"/>
</dbReference>
<dbReference type="RefSeq" id="WP_133391648.1">
    <property type="nucleotide sequence ID" value="NZ_SMUW01000037.1"/>
</dbReference>
<sequence length="391" mass="45222">MKKILFGLLILGFFSCGEKRDKDIYLGKLDEIIVGDFVFHLDSLTKSVYEIKVVKEGENEYLLTTKSALEFAGWAFVFTDPISGYEVKRIEIPYEGPESMKGGILGNIVLSKNLFFVMNREGVLGEYDQNGQQIRIISSIKNYFDSIPNIKTSFSFNREIEYIGDSILQLKLRPKLVNPPGLKETKFEFPENFTEWIISINLTTQLIEKSNFNIPDGYEEFKNDLTATNLFGVFDSNRIKYYLCWPGSNEIYVLKGVNLIEKVIPESNVELNFKPREVERLASGSTYWALPKEASKNVFLLYDEKRDLILKCTKINESGAGETKFERTKHYVLSIYSGEWEPLGEYLFDFESELDLENWFLTSEGLFINKPEQKSEDEYVFYKIDLSKFSN</sequence>
<protein>
    <recommendedName>
        <fullName evidence="3">DUF4221 domain-containing protein</fullName>
    </recommendedName>
</protein>
<evidence type="ECO:0008006" key="3">
    <source>
        <dbReference type="Google" id="ProtNLM"/>
    </source>
</evidence>
<dbReference type="Proteomes" id="UP000295438">
    <property type="component" value="Unassembled WGS sequence"/>
</dbReference>
<gene>
    <name evidence="1" type="ORF">E1898_16015</name>
</gene>
<evidence type="ECO:0000313" key="1">
    <source>
        <dbReference type="EMBL" id="TDK41499.1"/>
    </source>
</evidence>
<dbReference type="AlphaFoldDB" id="A0A4R5UQZ5"/>
<proteinExistence type="predicted"/>
<reference evidence="1 2" key="1">
    <citation type="submission" date="2019-03" db="EMBL/GenBank/DDBJ databases">
        <title>Algoriphagus aquimaris sp. nov., isolated form marine sediment in Pohang, Korea.</title>
        <authorList>
            <person name="Kim J."/>
            <person name="Yoon S.-H."/>
            <person name="Lee S.-S."/>
        </authorList>
    </citation>
    <scope>NUCLEOTIDE SEQUENCE [LARGE SCALE GENOMIC DNA]</scope>
    <source>
        <strain evidence="1 2">F21</strain>
    </source>
</reference>
<organism evidence="1 2">
    <name type="scientific">Algoriphagus formosus</name>
    <dbReference type="NCBI Taxonomy" id="2007308"/>
    <lineage>
        <taxon>Bacteria</taxon>
        <taxon>Pseudomonadati</taxon>
        <taxon>Bacteroidota</taxon>
        <taxon>Cytophagia</taxon>
        <taxon>Cytophagales</taxon>
        <taxon>Cyclobacteriaceae</taxon>
        <taxon>Algoriphagus</taxon>
    </lineage>
</organism>
<keyword evidence="2" id="KW-1185">Reference proteome</keyword>
<accession>A0A4R5UQZ5</accession>
<comment type="caution">
    <text evidence="1">The sequence shown here is derived from an EMBL/GenBank/DDBJ whole genome shotgun (WGS) entry which is preliminary data.</text>
</comment>
<evidence type="ECO:0000313" key="2">
    <source>
        <dbReference type="Proteomes" id="UP000295438"/>
    </source>
</evidence>
<dbReference type="PROSITE" id="PS51257">
    <property type="entry name" value="PROKAR_LIPOPROTEIN"/>
    <property type="match status" value="1"/>
</dbReference>